<protein>
    <submittedName>
        <fullName evidence="2">Uncharacterized protein</fullName>
    </submittedName>
</protein>
<proteinExistence type="predicted"/>
<evidence type="ECO:0000313" key="2">
    <source>
        <dbReference type="EMBL" id="KAF7397991.1"/>
    </source>
</evidence>
<sequence>MAYVISIRRGVFADKLALLPNGGGKGGGPFYSQAPKEKGKIYTYACMGTSPCKGHSSRDGEEDEERMVESVTRFSPCPRTL</sequence>
<keyword evidence="3" id="KW-1185">Reference proteome</keyword>
<evidence type="ECO:0000256" key="1">
    <source>
        <dbReference type="SAM" id="MobiDB-lite"/>
    </source>
</evidence>
<dbReference type="EMBL" id="JACSDY010000019">
    <property type="protein sequence ID" value="KAF7397991.1"/>
    <property type="molecule type" value="Genomic_DNA"/>
</dbReference>
<accession>A0A834K2H6</accession>
<organism evidence="2 3">
    <name type="scientific">Vespula pensylvanica</name>
    <name type="common">Western yellow jacket</name>
    <name type="synonym">Wasp</name>
    <dbReference type="NCBI Taxonomy" id="30213"/>
    <lineage>
        <taxon>Eukaryota</taxon>
        <taxon>Metazoa</taxon>
        <taxon>Ecdysozoa</taxon>
        <taxon>Arthropoda</taxon>
        <taxon>Hexapoda</taxon>
        <taxon>Insecta</taxon>
        <taxon>Pterygota</taxon>
        <taxon>Neoptera</taxon>
        <taxon>Endopterygota</taxon>
        <taxon>Hymenoptera</taxon>
        <taxon>Apocrita</taxon>
        <taxon>Aculeata</taxon>
        <taxon>Vespoidea</taxon>
        <taxon>Vespidae</taxon>
        <taxon>Vespinae</taxon>
        <taxon>Vespula</taxon>
    </lineage>
</organism>
<feature type="region of interest" description="Disordered" evidence="1">
    <location>
        <begin position="53"/>
        <end position="81"/>
    </location>
</feature>
<gene>
    <name evidence="2" type="ORF">H0235_015999</name>
</gene>
<comment type="caution">
    <text evidence="2">The sequence shown here is derived from an EMBL/GenBank/DDBJ whole genome shotgun (WGS) entry which is preliminary data.</text>
</comment>
<dbReference type="AlphaFoldDB" id="A0A834K2H6"/>
<name>A0A834K2H6_VESPE</name>
<evidence type="ECO:0000313" key="3">
    <source>
        <dbReference type="Proteomes" id="UP000600918"/>
    </source>
</evidence>
<dbReference type="Proteomes" id="UP000600918">
    <property type="component" value="Unassembled WGS sequence"/>
</dbReference>
<reference evidence="2" key="1">
    <citation type="journal article" date="2020" name="G3 (Bethesda)">
        <title>High-Quality Assemblies for Three Invasive Social Wasps from the &lt;i&gt;Vespula&lt;/i&gt; Genus.</title>
        <authorList>
            <person name="Harrop T.W.R."/>
            <person name="Guhlin J."/>
            <person name="McLaughlin G.M."/>
            <person name="Permina E."/>
            <person name="Stockwell P."/>
            <person name="Gilligan J."/>
            <person name="Le Lec M.F."/>
            <person name="Gruber M.A.M."/>
            <person name="Quinn O."/>
            <person name="Lovegrove M."/>
            <person name="Duncan E.J."/>
            <person name="Remnant E.J."/>
            <person name="Van Eeckhoven J."/>
            <person name="Graham B."/>
            <person name="Knapp R.A."/>
            <person name="Langford K.W."/>
            <person name="Kronenberg Z."/>
            <person name="Press M.O."/>
            <person name="Eacker S.M."/>
            <person name="Wilson-Rankin E.E."/>
            <person name="Purcell J."/>
            <person name="Lester P.J."/>
            <person name="Dearden P.K."/>
        </authorList>
    </citation>
    <scope>NUCLEOTIDE SEQUENCE</scope>
    <source>
        <strain evidence="2">Volc-1</strain>
    </source>
</reference>